<organism evidence="1">
    <name type="scientific">Bacillus subtilis subsp. natto</name>
    <dbReference type="NCBI Taxonomy" id="86029"/>
    <lineage>
        <taxon>Bacteria</taxon>
        <taxon>Bacillati</taxon>
        <taxon>Bacillota</taxon>
        <taxon>Bacilli</taxon>
        <taxon>Bacillales</taxon>
        <taxon>Bacillaceae</taxon>
        <taxon>Bacillus</taxon>
    </lineage>
</organism>
<sequence length="99" mass="12069">MFEDFIITNHVIQRYEQRVGECRKNIESRIKRDVRNLNIKQIVNNGNVRHIFTRNSKEFIFVKERNRWILTTVIKRSRNNNHEAIEKRKRMAKRMAACV</sequence>
<keyword evidence="1" id="KW-0614">Plasmid</keyword>
<geneLocation type="plasmid" evidence="1">
    <name>pLS32</name>
</geneLocation>
<reference evidence="1" key="1">
    <citation type="journal article" date="1997" name="Proc. Natl. Acad. Sci. U.S.A.">
        <title>Experimental surgery to create subgenomes of Bacillus subtilis 168.</title>
        <authorList>
            <person name="Itaya M."/>
            <person name="Tanaka T."/>
        </authorList>
    </citation>
    <scope>NUCLEOTIDE SEQUENCE</scope>
    <source>
        <strain evidence="1">IAM 11631</strain>
        <plasmid evidence="1">pLS32</plasmid>
    </source>
</reference>
<accession>E9RJB4</accession>
<reference evidence="1" key="2">
    <citation type="submission" date="2011-02" db="EMBL/GenBank/DDBJ databases">
        <title>Genetic factors for stable replication of pLS32 in Bacillus subtilis.</title>
        <authorList>
            <person name="Itaya M."/>
        </authorList>
    </citation>
    <scope>NUCLEOTIDE SEQUENCE</scope>
    <source>
        <strain evidence="1">IAM 11631</strain>
        <plasmid evidence="1">pLS32</plasmid>
    </source>
</reference>
<dbReference type="RefSeq" id="WP_013603381.1">
    <property type="nucleotide sequence ID" value="NC_015149.1"/>
</dbReference>
<dbReference type="AlphaFoldDB" id="E9RJB4"/>
<protein>
    <submittedName>
        <fullName evidence="1">Uncharacterized protein</fullName>
    </submittedName>
</protein>
<evidence type="ECO:0000313" key="1">
    <source>
        <dbReference type="EMBL" id="BAJ77113.1"/>
    </source>
</evidence>
<dbReference type="EMBL" id="AB615353">
    <property type="protein sequence ID" value="BAJ77113.1"/>
    <property type="molecule type" value="Genomic_DNA"/>
</dbReference>
<proteinExistence type="predicted"/>
<name>E9RJB4_BACNA</name>